<evidence type="ECO:0000313" key="2">
    <source>
        <dbReference type="EMBL" id="MED6222040.1"/>
    </source>
</evidence>
<feature type="region of interest" description="Disordered" evidence="1">
    <location>
        <begin position="1"/>
        <end position="55"/>
    </location>
</feature>
<sequence length="85" mass="9273">MAQSYTIKGRGHLRAALPAPPSTPPAKLCPDSDEGTQEPGSSLPQTTPPLAKPWKDTRNQIARWCQVARTTLTSYPLIKVLFRGC</sequence>
<protein>
    <submittedName>
        <fullName evidence="2">Uncharacterized protein</fullName>
    </submittedName>
</protein>
<proteinExistence type="predicted"/>
<accession>A0ABU6ZJA4</accession>
<name>A0ABU6ZJA4_9FABA</name>
<dbReference type="Proteomes" id="UP001341840">
    <property type="component" value="Unassembled WGS sequence"/>
</dbReference>
<organism evidence="2 3">
    <name type="scientific">Stylosanthes scabra</name>
    <dbReference type="NCBI Taxonomy" id="79078"/>
    <lineage>
        <taxon>Eukaryota</taxon>
        <taxon>Viridiplantae</taxon>
        <taxon>Streptophyta</taxon>
        <taxon>Embryophyta</taxon>
        <taxon>Tracheophyta</taxon>
        <taxon>Spermatophyta</taxon>
        <taxon>Magnoliopsida</taxon>
        <taxon>eudicotyledons</taxon>
        <taxon>Gunneridae</taxon>
        <taxon>Pentapetalae</taxon>
        <taxon>rosids</taxon>
        <taxon>fabids</taxon>
        <taxon>Fabales</taxon>
        <taxon>Fabaceae</taxon>
        <taxon>Papilionoideae</taxon>
        <taxon>50 kb inversion clade</taxon>
        <taxon>dalbergioids sensu lato</taxon>
        <taxon>Dalbergieae</taxon>
        <taxon>Pterocarpus clade</taxon>
        <taxon>Stylosanthes</taxon>
    </lineage>
</organism>
<keyword evidence="3" id="KW-1185">Reference proteome</keyword>
<dbReference type="EMBL" id="JASCZI010272399">
    <property type="protein sequence ID" value="MED6222040.1"/>
    <property type="molecule type" value="Genomic_DNA"/>
</dbReference>
<comment type="caution">
    <text evidence="2">The sequence shown here is derived from an EMBL/GenBank/DDBJ whole genome shotgun (WGS) entry which is preliminary data.</text>
</comment>
<gene>
    <name evidence="2" type="ORF">PIB30_060633</name>
</gene>
<reference evidence="2 3" key="1">
    <citation type="journal article" date="2023" name="Plants (Basel)">
        <title>Bridging the Gap: Combining Genomics and Transcriptomics Approaches to Understand Stylosanthes scabra, an Orphan Legume from the Brazilian Caatinga.</title>
        <authorList>
            <person name="Ferreira-Neto J.R.C."/>
            <person name="da Silva M.D."/>
            <person name="Binneck E."/>
            <person name="de Melo N.F."/>
            <person name="da Silva R.H."/>
            <person name="de Melo A.L.T.M."/>
            <person name="Pandolfi V."/>
            <person name="Bustamante F.O."/>
            <person name="Brasileiro-Vidal A.C."/>
            <person name="Benko-Iseppon A.M."/>
        </authorList>
    </citation>
    <scope>NUCLEOTIDE SEQUENCE [LARGE SCALE GENOMIC DNA]</scope>
    <source>
        <tissue evidence="2">Leaves</tissue>
    </source>
</reference>
<evidence type="ECO:0000313" key="3">
    <source>
        <dbReference type="Proteomes" id="UP001341840"/>
    </source>
</evidence>
<evidence type="ECO:0000256" key="1">
    <source>
        <dbReference type="SAM" id="MobiDB-lite"/>
    </source>
</evidence>